<gene>
    <name evidence="1" type="ORF">H9652_04110</name>
</gene>
<keyword evidence="2" id="KW-1185">Reference proteome</keyword>
<dbReference type="Pfam" id="PF19586">
    <property type="entry name" value="DUF6093"/>
    <property type="match status" value="1"/>
</dbReference>
<dbReference type="RefSeq" id="WP_191795001.1">
    <property type="nucleotide sequence ID" value="NZ_JACSQQ010000005.1"/>
</dbReference>
<protein>
    <submittedName>
        <fullName evidence="1">Uncharacterized protein</fullName>
    </submittedName>
</protein>
<evidence type="ECO:0000313" key="2">
    <source>
        <dbReference type="Proteomes" id="UP000641803"/>
    </source>
</evidence>
<evidence type="ECO:0000313" key="1">
    <source>
        <dbReference type="EMBL" id="MBD7949593.1"/>
    </source>
</evidence>
<accession>A0ABR8RP68</accession>
<organism evidence="1 2">
    <name type="scientific">Oerskovia rustica</name>
    <dbReference type="NCBI Taxonomy" id="2762237"/>
    <lineage>
        <taxon>Bacteria</taxon>
        <taxon>Bacillati</taxon>
        <taxon>Actinomycetota</taxon>
        <taxon>Actinomycetes</taxon>
        <taxon>Micrococcales</taxon>
        <taxon>Cellulomonadaceae</taxon>
        <taxon>Oerskovia</taxon>
    </lineage>
</organism>
<name>A0ABR8RP68_9CELL</name>
<comment type="caution">
    <text evidence="1">The sequence shown here is derived from an EMBL/GenBank/DDBJ whole genome shotgun (WGS) entry which is preliminary data.</text>
</comment>
<dbReference type="Proteomes" id="UP000641803">
    <property type="component" value="Unassembled WGS sequence"/>
</dbReference>
<reference evidence="1 2" key="1">
    <citation type="submission" date="2020-08" db="EMBL/GenBank/DDBJ databases">
        <title>A Genomic Blueprint of the Chicken Gut Microbiome.</title>
        <authorList>
            <person name="Gilroy R."/>
            <person name="Ravi A."/>
            <person name="Getino M."/>
            <person name="Pursley I."/>
            <person name="Horton D.L."/>
            <person name="Alikhan N.-F."/>
            <person name="Baker D."/>
            <person name="Gharbi K."/>
            <person name="Hall N."/>
            <person name="Watson M."/>
            <person name="Adriaenssens E.M."/>
            <person name="Foster-Nyarko E."/>
            <person name="Jarju S."/>
            <person name="Secka A."/>
            <person name="Antonio M."/>
            <person name="Oren A."/>
            <person name="Chaudhuri R."/>
            <person name="La Ragione R.M."/>
            <person name="Hildebrand F."/>
            <person name="Pallen M.J."/>
        </authorList>
    </citation>
    <scope>NUCLEOTIDE SEQUENCE [LARGE SCALE GENOMIC DNA]</scope>
    <source>
        <strain evidence="1 2">Sa4CUA1</strain>
    </source>
</reference>
<proteinExistence type="predicted"/>
<dbReference type="EMBL" id="JACSQQ010000005">
    <property type="protein sequence ID" value="MBD7949593.1"/>
    <property type="molecule type" value="Genomic_DNA"/>
</dbReference>
<sequence length="133" mass="14461">MSVESALRRGRRAFLARMRGTCTVTRPGAPVTDDDGVVTTPQPVIFEGPCYLRYPGLAFENEHDSQGVTIVQSRVVARLPFGTIFRPGDLITIESDPDNPQMVGTVLRVASIDDQSQATAQRLLCEDNQAGVT</sequence>
<dbReference type="InterPro" id="IPR046075">
    <property type="entry name" value="DUF6093"/>
</dbReference>